<sequence>MWICLYLPLHQIINMVNWWNQVVTPADKDAVQIREASKTDDDLSRHIAVEKIIAPVKGLVILSPADANETLSVTVNDHSLGGHLAGAFARLF</sequence>
<proteinExistence type="predicted"/>
<reference evidence="1 2" key="1">
    <citation type="submission" date="2018-03" db="EMBL/GenBank/DDBJ databases">
        <title>Neisseria weixii sp. nov., isolated from the intestinal contents of Tibetan Plateau pika (Ochotona curzoniae) in Yushu, Qinghai Province, China.</title>
        <authorList>
            <person name="Gui Z."/>
        </authorList>
    </citation>
    <scope>NUCLEOTIDE SEQUENCE [LARGE SCALE GENOMIC DNA]</scope>
    <source>
        <strain evidence="1 2">ATCC 51483</strain>
    </source>
</reference>
<name>A0A2P7TWT5_9NEIS</name>
<organism evidence="1 2">
    <name type="scientific">Neisseria iguanae</name>
    <dbReference type="NCBI Taxonomy" id="90242"/>
    <lineage>
        <taxon>Bacteria</taxon>
        <taxon>Pseudomonadati</taxon>
        <taxon>Pseudomonadota</taxon>
        <taxon>Betaproteobacteria</taxon>
        <taxon>Neisseriales</taxon>
        <taxon>Neisseriaceae</taxon>
        <taxon>Neisseria</taxon>
    </lineage>
</organism>
<keyword evidence="2" id="KW-1185">Reference proteome</keyword>
<comment type="caution">
    <text evidence="1">The sequence shown here is derived from an EMBL/GenBank/DDBJ whole genome shotgun (WGS) entry which is preliminary data.</text>
</comment>
<evidence type="ECO:0000313" key="2">
    <source>
        <dbReference type="Proteomes" id="UP000241868"/>
    </source>
</evidence>
<gene>
    <name evidence="1" type="ORF">C7N83_13890</name>
</gene>
<accession>A0A2P7TWT5</accession>
<evidence type="ECO:0000313" key="1">
    <source>
        <dbReference type="EMBL" id="PSJ79171.1"/>
    </source>
</evidence>
<protein>
    <submittedName>
        <fullName evidence="1">Uncharacterized protein</fullName>
    </submittedName>
</protein>
<dbReference type="Proteomes" id="UP000241868">
    <property type="component" value="Unassembled WGS sequence"/>
</dbReference>
<dbReference type="AlphaFoldDB" id="A0A2P7TWT5"/>
<dbReference type="EMBL" id="PXYY01000181">
    <property type="protein sequence ID" value="PSJ79171.1"/>
    <property type="molecule type" value="Genomic_DNA"/>
</dbReference>